<accession>A0A1E3SSK1</accession>
<evidence type="ECO:0008006" key="3">
    <source>
        <dbReference type="Google" id="ProtNLM"/>
    </source>
</evidence>
<name>A0A1E3SSK1_9MYCO</name>
<organism evidence="1 2">
    <name type="scientific">Mycobacterium sherrisii</name>
    <dbReference type="NCBI Taxonomy" id="243061"/>
    <lineage>
        <taxon>Bacteria</taxon>
        <taxon>Bacillati</taxon>
        <taxon>Actinomycetota</taxon>
        <taxon>Actinomycetes</taxon>
        <taxon>Mycobacteriales</taxon>
        <taxon>Mycobacteriaceae</taxon>
        <taxon>Mycobacterium</taxon>
        <taxon>Mycobacterium simiae complex</taxon>
    </lineage>
</organism>
<proteinExistence type="predicted"/>
<dbReference type="RefSeq" id="WP_069401119.1">
    <property type="nucleotide sequence ID" value="NZ_MIHC01000025.1"/>
</dbReference>
<evidence type="ECO:0000313" key="2">
    <source>
        <dbReference type="Proteomes" id="UP000094224"/>
    </source>
</evidence>
<keyword evidence="2" id="KW-1185">Reference proteome</keyword>
<protein>
    <recommendedName>
        <fullName evidence="3">Amphi-Trp domain-containing protein</fullName>
    </recommendedName>
</protein>
<gene>
    <name evidence="1" type="ORF">BHQ21_15245</name>
</gene>
<comment type="caution">
    <text evidence="1">The sequence shown here is derived from an EMBL/GenBank/DDBJ whole genome shotgun (WGS) entry which is preliminary data.</text>
</comment>
<dbReference type="EMBL" id="MIHC01000025">
    <property type="protein sequence ID" value="ODR05121.1"/>
    <property type="molecule type" value="Genomic_DNA"/>
</dbReference>
<sequence length="78" mass="8839">MSDLNVHNHYRTMTRQEVAAELRQLATQLESRGHIPYATGTITVPDPVEREFVIDASGDNTTCAFAYKLKWRAGEDPF</sequence>
<evidence type="ECO:0000313" key="1">
    <source>
        <dbReference type="EMBL" id="ODR05121.1"/>
    </source>
</evidence>
<dbReference type="Proteomes" id="UP000094224">
    <property type="component" value="Unassembled WGS sequence"/>
</dbReference>
<dbReference type="AlphaFoldDB" id="A0A1E3SSK1"/>
<reference evidence="2" key="1">
    <citation type="submission" date="2016-09" db="EMBL/GenBank/DDBJ databases">
        <authorList>
            <person name="Greninger A.L."/>
            <person name="Jerome K.R."/>
            <person name="Mcnair B."/>
            <person name="Wallis C."/>
            <person name="Fang F."/>
        </authorList>
    </citation>
    <scope>NUCLEOTIDE SEQUENCE [LARGE SCALE GENOMIC DNA]</scope>
    <source>
        <strain evidence="2">BC1_M4</strain>
    </source>
</reference>